<accession>A0A016QN20</accession>
<protein>
    <submittedName>
        <fullName evidence="2">Uncharacterized protein</fullName>
    </submittedName>
</protein>
<dbReference type="AlphaFoldDB" id="A0A016QN20"/>
<dbReference type="RefSeq" id="WP_034358919.1">
    <property type="nucleotide sequence ID" value="NZ_JHAC01000043.1"/>
</dbReference>
<name>A0A016QN20_9DEIO</name>
<dbReference type="OrthoDB" id="69841at2"/>
<evidence type="ECO:0000313" key="3">
    <source>
        <dbReference type="Proteomes" id="UP000020492"/>
    </source>
</evidence>
<organism evidence="2 3">
    <name type="scientific">Deinococcus phoenicis</name>
    <dbReference type="NCBI Taxonomy" id="1476583"/>
    <lineage>
        <taxon>Bacteria</taxon>
        <taxon>Thermotogati</taxon>
        <taxon>Deinococcota</taxon>
        <taxon>Deinococci</taxon>
        <taxon>Deinococcales</taxon>
        <taxon>Deinococcaceae</taxon>
        <taxon>Deinococcus</taxon>
    </lineage>
</organism>
<keyword evidence="3" id="KW-1185">Reference proteome</keyword>
<dbReference type="Proteomes" id="UP000020492">
    <property type="component" value="Unassembled WGS sequence"/>
</dbReference>
<proteinExistence type="predicted"/>
<dbReference type="EMBL" id="JHAC01000043">
    <property type="protein sequence ID" value="EYB67287.1"/>
    <property type="molecule type" value="Genomic_DNA"/>
</dbReference>
<feature type="signal peptide" evidence="1">
    <location>
        <begin position="1"/>
        <end position="22"/>
    </location>
</feature>
<dbReference type="PATRIC" id="fig|1476583.3.peg.2679"/>
<evidence type="ECO:0000256" key="1">
    <source>
        <dbReference type="SAM" id="SignalP"/>
    </source>
</evidence>
<sequence>MRGPAVLLALLLGVAAALPARAGPLGVTLSDPRDRAHLSALYGAWREAGRDLRDLGLTLPGVRLEAASSADDFARRTGEPWFVAATTRNGVIHTQRLGALAAANRLRFTVRHEAFHAAQPRALPRWLAEGLARLFSGEAARDPQTATGLEHVPEAKLNTLLALRNESGLTAAYREATRRARRLVAARGWAGVLRLN</sequence>
<feature type="chain" id="PRO_5001485561" evidence="1">
    <location>
        <begin position="23"/>
        <end position="196"/>
    </location>
</feature>
<dbReference type="STRING" id="1476583.DEIPH_ctg045orf0018"/>
<evidence type="ECO:0000313" key="2">
    <source>
        <dbReference type="EMBL" id="EYB67287.1"/>
    </source>
</evidence>
<gene>
    <name evidence="2" type="ORF">DEIPH_ctg045orf0018</name>
</gene>
<comment type="caution">
    <text evidence="2">The sequence shown here is derived from an EMBL/GenBank/DDBJ whole genome shotgun (WGS) entry which is preliminary data.</text>
</comment>
<reference evidence="2 3" key="1">
    <citation type="submission" date="2014-03" db="EMBL/GenBank/DDBJ databases">
        <title>Draft genome sequence of Deinococcus phoenicis 1P10ME.</title>
        <authorList>
            <person name="Stepanov V.G."/>
            <person name="Vaishampayan P."/>
            <person name="Venkateswaran K."/>
            <person name="Fox G.E."/>
        </authorList>
    </citation>
    <scope>NUCLEOTIDE SEQUENCE [LARGE SCALE GENOMIC DNA]</scope>
    <source>
        <strain evidence="2 3">1P10ME</strain>
    </source>
</reference>
<keyword evidence="1" id="KW-0732">Signal</keyword>